<dbReference type="Proteomes" id="UP001529275">
    <property type="component" value="Unassembled WGS sequence"/>
</dbReference>
<dbReference type="EMBL" id="JAUDCK010000002">
    <property type="protein sequence ID" value="MDM8194945.1"/>
    <property type="molecule type" value="Genomic_DNA"/>
</dbReference>
<dbReference type="RefSeq" id="WP_289527098.1">
    <property type="nucleotide sequence ID" value="NZ_JAUDCK010000002.1"/>
</dbReference>
<organism evidence="2 3">
    <name type="scientific">Massilimicrobiota timonensis</name>
    <dbReference type="NCBI Taxonomy" id="1776392"/>
    <lineage>
        <taxon>Bacteria</taxon>
        <taxon>Bacillati</taxon>
        <taxon>Bacillota</taxon>
        <taxon>Erysipelotrichia</taxon>
        <taxon>Erysipelotrichales</taxon>
        <taxon>Erysipelotrichaceae</taxon>
        <taxon>Massilimicrobiota</taxon>
    </lineage>
</organism>
<protein>
    <recommendedName>
        <fullName evidence="4">DUF5067 domain-containing protein</fullName>
    </recommendedName>
</protein>
<evidence type="ECO:0000256" key="1">
    <source>
        <dbReference type="SAM" id="SignalP"/>
    </source>
</evidence>
<proteinExistence type="predicted"/>
<gene>
    <name evidence="2" type="ORF">QUV98_01295</name>
</gene>
<keyword evidence="3" id="KW-1185">Reference proteome</keyword>
<name>A0ABT7UFL7_9FIRM</name>
<reference evidence="3" key="1">
    <citation type="submission" date="2023-06" db="EMBL/GenBank/DDBJ databases">
        <title>Identification and characterization of horizontal gene transfer across gut microbiota members of farm animals based on homology search.</title>
        <authorList>
            <person name="Zeman M."/>
            <person name="Kubasova T."/>
            <person name="Jahodarova E."/>
            <person name="Nykrynova M."/>
            <person name="Rychlik I."/>
        </authorList>
    </citation>
    <scope>NUCLEOTIDE SEQUENCE [LARGE SCALE GENOMIC DNA]</scope>
    <source>
        <strain evidence="3">ET341</strain>
    </source>
</reference>
<sequence length="309" mass="35187">MIKKGISIMIISCLLILITGCQSQDGSQQANLTEYRFAGYYDWFLGKEEYEDFMTYVSNDQSLKIDSQYGEKIYRDGEYLIIEATDEQKQALINQNKQLIEQAAEEFMKMGEDYQMDYSDDYSSMTIWIDQEHFVDIFSSEAFEVGGNMLGIISLVTASRVLTTGDCDSAVEIHIINLDSDYQVAEAIFPYESIQITSQDWLTSQQNDVTDSSKLEGYSRVLATVIEKNDNQIFFKPESTSSDYQKDEKLCLCLDSVYGEDVFMPYQLSKGDQVYLTLNGNYALHDDGDEIPDIAPMAIIPVQYIDDAM</sequence>
<evidence type="ECO:0008006" key="4">
    <source>
        <dbReference type="Google" id="ProtNLM"/>
    </source>
</evidence>
<comment type="caution">
    <text evidence="2">The sequence shown here is derived from an EMBL/GenBank/DDBJ whole genome shotgun (WGS) entry which is preliminary data.</text>
</comment>
<accession>A0ABT7UFL7</accession>
<evidence type="ECO:0000313" key="3">
    <source>
        <dbReference type="Proteomes" id="UP001529275"/>
    </source>
</evidence>
<reference evidence="2 3" key="2">
    <citation type="submission" date="2023-06" db="EMBL/GenBank/DDBJ databases">
        <authorList>
            <person name="Zeman M."/>
            <person name="Kubasova T."/>
            <person name="Jahodarova E."/>
            <person name="Nykrynova M."/>
            <person name="Rychlik I."/>
        </authorList>
    </citation>
    <scope>NUCLEOTIDE SEQUENCE [LARGE SCALE GENOMIC DNA]</scope>
    <source>
        <strain evidence="2 3">ET341</strain>
    </source>
</reference>
<keyword evidence="1" id="KW-0732">Signal</keyword>
<dbReference type="PROSITE" id="PS51257">
    <property type="entry name" value="PROKAR_LIPOPROTEIN"/>
    <property type="match status" value="1"/>
</dbReference>
<feature type="signal peptide" evidence="1">
    <location>
        <begin position="1"/>
        <end position="23"/>
    </location>
</feature>
<evidence type="ECO:0000313" key="2">
    <source>
        <dbReference type="EMBL" id="MDM8194945.1"/>
    </source>
</evidence>
<feature type="chain" id="PRO_5045369591" description="DUF5067 domain-containing protein" evidence="1">
    <location>
        <begin position="24"/>
        <end position="309"/>
    </location>
</feature>